<dbReference type="RefSeq" id="WP_263413478.1">
    <property type="nucleotide sequence ID" value="NZ_BAABBH010000001.1"/>
</dbReference>
<feature type="region of interest" description="Disordered" evidence="1">
    <location>
        <begin position="25"/>
        <end position="141"/>
    </location>
</feature>
<protein>
    <submittedName>
        <fullName evidence="2">DUF1844 domain-containing protein</fullName>
    </submittedName>
</protein>
<feature type="compositionally biased region" description="Basic and acidic residues" evidence="1">
    <location>
        <begin position="25"/>
        <end position="47"/>
    </location>
</feature>
<feature type="compositionally biased region" description="Basic and acidic residues" evidence="1">
    <location>
        <begin position="86"/>
        <end position="103"/>
    </location>
</feature>
<reference evidence="2 3" key="1">
    <citation type="submission" date="2024-12" db="EMBL/GenBank/DDBJ databases">
        <authorList>
            <person name="Lee Y."/>
        </authorList>
    </citation>
    <scope>NUCLEOTIDE SEQUENCE [LARGE SCALE GENOMIC DNA]</scope>
    <source>
        <strain evidence="2 3">03SUJ4</strain>
    </source>
</reference>
<dbReference type="Pfam" id="PF08899">
    <property type="entry name" value="DUF1844"/>
    <property type="match status" value="1"/>
</dbReference>
<evidence type="ECO:0000256" key="1">
    <source>
        <dbReference type="SAM" id="MobiDB-lite"/>
    </source>
</evidence>
<proteinExistence type="predicted"/>
<evidence type="ECO:0000313" key="2">
    <source>
        <dbReference type="EMBL" id="MFN2974984.1"/>
    </source>
</evidence>
<dbReference type="Proteomes" id="UP001634747">
    <property type="component" value="Unassembled WGS sequence"/>
</dbReference>
<dbReference type="EMBL" id="JBJYXY010000001">
    <property type="protein sequence ID" value="MFN2974984.1"/>
    <property type="molecule type" value="Genomic_DNA"/>
</dbReference>
<feature type="compositionally biased region" description="Gly residues" evidence="1">
    <location>
        <begin position="260"/>
        <end position="292"/>
    </location>
</feature>
<organism evidence="2 3">
    <name type="scientific">Terriglobus aquaticus</name>
    <dbReference type="NCBI Taxonomy" id="940139"/>
    <lineage>
        <taxon>Bacteria</taxon>
        <taxon>Pseudomonadati</taxon>
        <taxon>Acidobacteriota</taxon>
        <taxon>Terriglobia</taxon>
        <taxon>Terriglobales</taxon>
        <taxon>Acidobacteriaceae</taxon>
        <taxon>Terriglobus</taxon>
    </lineage>
</organism>
<evidence type="ECO:0000313" key="3">
    <source>
        <dbReference type="Proteomes" id="UP001634747"/>
    </source>
</evidence>
<gene>
    <name evidence="2" type="ORF">ACK2TP_04350</name>
</gene>
<name>A0ABW9KH31_9BACT</name>
<feature type="region of interest" description="Disordered" evidence="1">
    <location>
        <begin position="254"/>
        <end position="292"/>
    </location>
</feature>
<dbReference type="InterPro" id="IPR014995">
    <property type="entry name" value="DUF1844"/>
</dbReference>
<comment type="caution">
    <text evidence="2">The sequence shown here is derived from an EMBL/GenBank/DDBJ whole genome shotgun (WGS) entry which is preliminary data.</text>
</comment>
<sequence>MPHARRFYAGKDITVMAEQDKPFVVNDRRKFRMDGELREPAPERTENAESAETPGGPPATAFSAAEPTPEKHADGGKVISFADAAAQHEHTHTDRPRTTEHASEPIPFHSHTVTPEPEPGENASASAGDENLPPPPTAEEMEQVKRAYDSTAERLDTVMRASNPGGEHMPPMDFTRLVQSVYMSAMVQMGAGTPQGEQARVDLMGAKQSIDMLSTIAEKSKGNLDSREQLLIDSALFELRMGFLEITQLLARQAQTRQPGPGGFSGSGGFSGGPGGFGGPGGTTGGGPRIVS</sequence>
<accession>A0ABW9KH31</accession>
<keyword evidence="3" id="KW-1185">Reference proteome</keyword>